<dbReference type="InterPro" id="IPR003439">
    <property type="entry name" value="ABC_transporter-like_ATP-bd"/>
</dbReference>
<sequence length="816" mass="89460">MNQFIRITNATENNLKNVSVDIPKNQFVVITGPSGSGKSTLALDILQRESQRQYMEANGIISSLINKPKVASVIGLSPSIGVGQQVTNRNPRSTVGTVTDMYTYLRVIYEKMGERNCPNCQAIVNQSMARDELSETIACRNCGHELENLTRAHFSFNTLEGACPSCSGIGKTVDIRIDQVFNQDLSLKDGAVTFWFPTVREYYGKIVETGAKHYGFNLEMELPLKEYSDVQRNFLYYGAESEEFKHYFPDKQPPKTVSRGRFEGVLTGLWRRYKENGGNSVENKFFYTHTCPECGGEKLKKESRLAQIGGFPITEVSKWTLEEVLEWINGLNRQAQEAKDSLTAMILEDLAAKITRIVNVGLSYLSLDREAVTLSGGESQRLRLATILGSGLTGVLYILDEPTAGLHPRDTQGLVKIIKQLRDIGNTVLVIEHDVSVMEQADHIIDLGPGAGTLGGEIVGEGTLLELQKQPRSVTGAFVKEPYAPPAIRRAGTGQHLSVKNAYKNNLKNITVSFPIGCFVTVTGVSGSGKSSLLFDILAASGLGEEDKSGYDQITGLEKVDKMVTVDQSALSRMQRSNVATYTEVFTLLRNLFSKLPAAVDTGLTAKHFSFNTEGGRCENCQGLGYVLAKMYFLPDIEVECPLCHGKRFKEEVLAVTYQDRSISDILDLSIEESLPLFEGQKKITAIIGLLCEVGLGYLKWGQTLTTLSGGEGQRLKLARELSKPAKGHALYILDEPSTGLHPNDVKTLLLLINKLVDAGNTVIVVEHNTDIIRASDWVIDLGPEGGEAGGYLVAEGTPEQVAANKESYTGAYLKV</sequence>
<dbReference type="GO" id="GO:0006289">
    <property type="term" value="P:nucleotide-excision repair"/>
    <property type="evidence" value="ECO:0007669"/>
    <property type="project" value="InterPro"/>
</dbReference>
<dbReference type="NCBIfam" id="TIGR00630">
    <property type="entry name" value="uvra"/>
    <property type="match status" value="1"/>
</dbReference>
<evidence type="ECO:0000256" key="5">
    <source>
        <dbReference type="ARBA" id="ARBA00022741"/>
    </source>
</evidence>
<dbReference type="OrthoDB" id="9809851at2"/>
<dbReference type="Gene3D" id="1.10.8.280">
    <property type="entry name" value="ABC transporter ATPase domain-like"/>
    <property type="match status" value="1"/>
</dbReference>
<evidence type="ECO:0000256" key="15">
    <source>
        <dbReference type="ARBA" id="ARBA00039316"/>
    </source>
</evidence>
<dbReference type="GO" id="GO:0008270">
    <property type="term" value="F:zinc ion binding"/>
    <property type="evidence" value="ECO:0007669"/>
    <property type="project" value="UniProtKB-KW"/>
</dbReference>
<dbReference type="InterPro" id="IPR004602">
    <property type="entry name" value="UvrA"/>
</dbReference>
<organism evidence="18 19">
    <name type="scientific">Planomicrobium soli</name>
    <dbReference type="NCBI Taxonomy" id="1176648"/>
    <lineage>
        <taxon>Bacteria</taxon>
        <taxon>Bacillati</taxon>
        <taxon>Bacillota</taxon>
        <taxon>Bacilli</taxon>
        <taxon>Bacillales</taxon>
        <taxon>Caryophanaceae</taxon>
        <taxon>Planomicrobium</taxon>
    </lineage>
</organism>
<proteinExistence type="inferred from homology"/>
<keyword evidence="6" id="KW-0227">DNA damage</keyword>
<dbReference type="PROSITE" id="PS50893">
    <property type="entry name" value="ABC_TRANSPORTER_2"/>
    <property type="match status" value="2"/>
</dbReference>
<evidence type="ECO:0000256" key="14">
    <source>
        <dbReference type="ARBA" id="ARBA00038000"/>
    </source>
</evidence>
<evidence type="ECO:0000256" key="12">
    <source>
        <dbReference type="ARBA" id="ARBA00023125"/>
    </source>
</evidence>
<keyword evidence="11" id="KW-0267">Excision nuclease</keyword>
<gene>
    <name evidence="18" type="ORF">B0H99_106170</name>
</gene>
<evidence type="ECO:0000259" key="17">
    <source>
        <dbReference type="PROSITE" id="PS50893"/>
    </source>
</evidence>
<evidence type="ECO:0000313" key="19">
    <source>
        <dbReference type="Proteomes" id="UP000242682"/>
    </source>
</evidence>
<evidence type="ECO:0000256" key="6">
    <source>
        <dbReference type="ARBA" id="ARBA00022763"/>
    </source>
</evidence>
<dbReference type="Pfam" id="PF00005">
    <property type="entry name" value="ABC_tran"/>
    <property type="match status" value="2"/>
</dbReference>
<evidence type="ECO:0000256" key="11">
    <source>
        <dbReference type="ARBA" id="ARBA00022881"/>
    </source>
</evidence>
<dbReference type="SUPFAM" id="SSF52540">
    <property type="entry name" value="P-loop containing nucleoside triphosphate hydrolases"/>
    <property type="match status" value="2"/>
</dbReference>
<dbReference type="GO" id="GO:0005524">
    <property type="term" value="F:ATP binding"/>
    <property type="evidence" value="ECO:0007669"/>
    <property type="project" value="UniProtKB-KW"/>
</dbReference>
<keyword evidence="7" id="KW-0228">DNA excision</keyword>
<keyword evidence="9" id="KW-0862">Zinc</keyword>
<keyword evidence="10" id="KW-0067">ATP-binding</keyword>
<dbReference type="PANTHER" id="PTHR43152:SF3">
    <property type="entry name" value="UVRABC SYSTEM PROTEIN A"/>
    <property type="match status" value="1"/>
</dbReference>
<evidence type="ECO:0000256" key="2">
    <source>
        <dbReference type="ARBA" id="ARBA00022490"/>
    </source>
</evidence>
<dbReference type="InterPro" id="IPR041552">
    <property type="entry name" value="UvrA_DNA-bd"/>
</dbReference>
<dbReference type="InterPro" id="IPR017871">
    <property type="entry name" value="ABC_transporter-like_CS"/>
</dbReference>
<evidence type="ECO:0000256" key="16">
    <source>
        <dbReference type="ARBA" id="ARBA00042156"/>
    </source>
</evidence>
<keyword evidence="2" id="KW-0963">Cytoplasm</keyword>
<dbReference type="GO" id="GO:0005737">
    <property type="term" value="C:cytoplasm"/>
    <property type="evidence" value="ECO:0007669"/>
    <property type="project" value="UniProtKB-SubCell"/>
</dbReference>
<evidence type="ECO:0000256" key="3">
    <source>
        <dbReference type="ARBA" id="ARBA00022723"/>
    </source>
</evidence>
<comment type="caution">
    <text evidence="18">The sequence shown here is derived from an EMBL/GenBank/DDBJ whole genome shotgun (WGS) entry which is preliminary data.</text>
</comment>
<dbReference type="PROSITE" id="PS00211">
    <property type="entry name" value="ABC_TRANSPORTER_1"/>
    <property type="match status" value="1"/>
</dbReference>
<keyword evidence="3" id="KW-0479">Metal-binding</keyword>
<comment type="similarity">
    <text evidence="14">Belongs to the ABC transporter superfamily. UvrA family.</text>
</comment>
<keyword evidence="12" id="KW-0238">DNA-binding</keyword>
<evidence type="ECO:0000256" key="8">
    <source>
        <dbReference type="ARBA" id="ARBA00022771"/>
    </source>
</evidence>
<dbReference type="AlphaFoldDB" id="A0A2P8H1R6"/>
<comment type="subcellular location">
    <subcellularLocation>
        <location evidence="1">Cytoplasm</location>
    </subcellularLocation>
</comment>
<evidence type="ECO:0000256" key="10">
    <source>
        <dbReference type="ARBA" id="ARBA00022840"/>
    </source>
</evidence>
<dbReference type="Proteomes" id="UP000242682">
    <property type="component" value="Unassembled WGS sequence"/>
</dbReference>
<protein>
    <recommendedName>
        <fullName evidence="15">UvrABC system protein A</fullName>
    </recommendedName>
    <alternativeName>
        <fullName evidence="16">Excinuclease ABC subunit A</fullName>
    </alternativeName>
</protein>
<dbReference type="GO" id="GO:0004518">
    <property type="term" value="F:nuclease activity"/>
    <property type="evidence" value="ECO:0007669"/>
    <property type="project" value="UniProtKB-KW"/>
</dbReference>
<dbReference type="PANTHER" id="PTHR43152">
    <property type="entry name" value="UVRABC SYSTEM PROTEIN A"/>
    <property type="match status" value="1"/>
</dbReference>
<keyword evidence="4" id="KW-0677">Repeat</keyword>
<keyword evidence="19" id="KW-1185">Reference proteome</keyword>
<evidence type="ECO:0000256" key="1">
    <source>
        <dbReference type="ARBA" id="ARBA00004496"/>
    </source>
</evidence>
<dbReference type="GO" id="GO:0003677">
    <property type="term" value="F:DNA binding"/>
    <property type="evidence" value="ECO:0007669"/>
    <property type="project" value="UniProtKB-KW"/>
</dbReference>
<evidence type="ECO:0000256" key="7">
    <source>
        <dbReference type="ARBA" id="ARBA00022769"/>
    </source>
</evidence>
<evidence type="ECO:0000313" key="18">
    <source>
        <dbReference type="EMBL" id="PSL40152.1"/>
    </source>
</evidence>
<dbReference type="Pfam" id="PF17755">
    <property type="entry name" value="UvrA_DNA-bind"/>
    <property type="match status" value="1"/>
</dbReference>
<dbReference type="Gene3D" id="1.20.1580.10">
    <property type="entry name" value="ABC transporter ATPase like domain"/>
    <property type="match status" value="2"/>
</dbReference>
<name>A0A2P8H1R6_9BACL</name>
<feature type="domain" description="ABC transporter" evidence="17">
    <location>
        <begin position="5"/>
        <end position="474"/>
    </location>
</feature>
<dbReference type="InterPro" id="IPR027417">
    <property type="entry name" value="P-loop_NTPase"/>
</dbReference>
<evidence type="ECO:0000256" key="13">
    <source>
        <dbReference type="ARBA" id="ARBA00023204"/>
    </source>
</evidence>
<dbReference type="GO" id="GO:0016887">
    <property type="term" value="F:ATP hydrolysis activity"/>
    <property type="evidence" value="ECO:0007669"/>
    <property type="project" value="InterPro"/>
</dbReference>
<dbReference type="InterPro" id="IPR003593">
    <property type="entry name" value="AAA+_ATPase"/>
</dbReference>
<feature type="domain" description="ABC transporter" evidence="17">
    <location>
        <begin position="488"/>
        <end position="815"/>
    </location>
</feature>
<dbReference type="EMBL" id="PYAT01000006">
    <property type="protein sequence ID" value="PSL40152.1"/>
    <property type="molecule type" value="Genomic_DNA"/>
</dbReference>
<dbReference type="GO" id="GO:0009380">
    <property type="term" value="C:excinuclease repair complex"/>
    <property type="evidence" value="ECO:0007669"/>
    <property type="project" value="InterPro"/>
</dbReference>
<accession>A0A2P8H1R6</accession>
<dbReference type="Gene3D" id="3.40.50.300">
    <property type="entry name" value="P-loop containing nucleotide triphosphate hydrolases"/>
    <property type="match status" value="2"/>
</dbReference>
<evidence type="ECO:0000256" key="4">
    <source>
        <dbReference type="ARBA" id="ARBA00022737"/>
    </source>
</evidence>
<dbReference type="SMART" id="SM00382">
    <property type="entry name" value="AAA"/>
    <property type="match status" value="2"/>
</dbReference>
<evidence type="ECO:0000256" key="9">
    <source>
        <dbReference type="ARBA" id="ARBA00022833"/>
    </source>
</evidence>
<keyword evidence="13" id="KW-0234">DNA repair</keyword>
<dbReference type="RefSeq" id="WP_106533476.1">
    <property type="nucleotide sequence ID" value="NZ_PYAT01000006.1"/>
</dbReference>
<keyword evidence="8" id="KW-0863">Zinc-finger</keyword>
<keyword evidence="5" id="KW-0547">Nucleotide-binding</keyword>
<reference evidence="18 19" key="1">
    <citation type="submission" date="2018-03" db="EMBL/GenBank/DDBJ databases">
        <title>Genomic Encyclopedia of Type Strains, Phase III (KMG-III): the genomes of soil and plant-associated and newly described type strains.</title>
        <authorList>
            <person name="Whitman W."/>
        </authorList>
    </citation>
    <scope>NUCLEOTIDE SEQUENCE [LARGE SCALE GENOMIC DNA]</scope>
    <source>
        <strain evidence="18 19">CGMCC 1.12259</strain>
    </source>
</reference>